<dbReference type="RefSeq" id="WP_119109829.1">
    <property type="nucleotide sequence ID" value="NZ_QXJC01000005.1"/>
</dbReference>
<dbReference type="Pfam" id="PF02321">
    <property type="entry name" value="OEP"/>
    <property type="match status" value="2"/>
</dbReference>
<accession>A0A398C685</accession>
<keyword evidence="2" id="KW-1134">Transmembrane beta strand</keyword>
<feature type="signal peptide" evidence="2">
    <location>
        <begin position="1"/>
        <end position="28"/>
    </location>
</feature>
<keyword evidence="2" id="KW-0449">Lipoprotein</keyword>
<gene>
    <name evidence="3" type="ORF">D3F03_12965</name>
</gene>
<dbReference type="Proteomes" id="UP000266302">
    <property type="component" value="Unassembled WGS sequence"/>
</dbReference>
<dbReference type="Gene3D" id="1.20.1600.10">
    <property type="entry name" value="Outer membrane efflux proteins (OEP)"/>
    <property type="match status" value="1"/>
</dbReference>
<protein>
    <submittedName>
        <fullName evidence="3">Efflux transporter outer membrane subunit</fullName>
    </submittedName>
</protein>
<dbReference type="AlphaFoldDB" id="A0A398C685"/>
<keyword evidence="2" id="KW-0564">Palmitate</keyword>
<evidence type="ECO:0000256" key="1">
    <source>
        <dbReference type="ARBA" id="ARBA00007613"/>
    </source>
</evidence>
<dbReference type="OrthoDB" id="9770517at2"/>
<dbReference type="InterPro" id="IPR010131">
    <property type="entry name" value="MdtP/NodT-like"/>
</dbReference>
<dbReference type="InterPro" id="IPR003423">
    <property type="entry name" value="OMP_efflux"/>
</dbReference>
<proteinExistence type="inferred from homology"/>
<dbReference type="PANTHER" id="PTHR30203:SF29">
    <property type="entry name" value="PROTEIN CYAE"/>
    <property type="match status" value="1"/>
</dbReference>
<sequence>MNVLHFCRARTLRSALALSLPLALVACAVQRPAAQVTAPVPTAWQAPLPHHGQLADLEHWWEHQGDPLLVELIAAAQAASPDLAQARAHLVQARAAQAAARAALLPSLDGQASASRGFNEQVEALASTAQAGVQAGWEIDLFGGNTAASDAARERLAGAGAQWHEARVSVAAEVALQVSGWRSCVQQLAVAASDARSRGETARLALASEKAGFTAPATAALASASASDAKVRTERQRMECEINLKTLVALTGLDEAALRERLAAAPPPHTPQALFAIATVPAQALAQRPDVYAAEREVAAASAEVGGAQADRYPRLSLSGSIGRGWLHTGGTSISSNTWSLGPLALSLPIFDAGRRAAQVDAAVARYDAAVVLYRAQVRKAVSEVEQALVQLDSTETRSTDAQQAAAGYQRSFEATEARWRAGLASLVELEDARRTALAADTALVALQQERMAAWIALYRAVGGGWDAGGATTPTSTSTPHTASAS</sequence>
<dbReference type="GO" id="GO:0015562">
    <property type="term" value="F:efflux transmembrane transporter activity"/>
    <property type="evidence" value="ECO:0007669"/>
    <property type="project" value="InterPro"/>
</dbReference>
<name>A0A398C685_9BURK</name>
<dbReference type="GO" id="GO:0005886">
    <property type="term" value="C:plasma membrane"/>
    <property type="evidence" value="ECO:0007669"/>
    <property type="project" value="UniProtKB-SubCell"/>
</dbReference>
<keyword evidence="2" id="KW-0472">Membrane</keyword>
<dbReference type="NCBIfam" id="TIGR01845">
    <property type="entry name" value="outer_NodT"/>
    <property type="match status" value="1"/>
</dbReference>
<keyword evidence="4" id="KW-1185">Reference proteome</keyword>
<dbReference type="PANTHER" id="PTHR30203">
    <property type="entry name" value="OUTER MEMBRANE CATION EFFLUX PROTEIN"/>
    <property type="match status" value="1"/>
</dbReference>
<evidence type="ECO:0000313" key="3">
    <source>
        <dbReference type="EMBL" id="RID97724.1"/>
    </source>
</evidence>
<keyword evidence="2" id="KW-0732">Signal</keyword>
<organism evidence="3 4">
    <name type="scientific">Simplicispira hankyongi</name>
    <dbReference type="NCBI Taxonomy" id="2315688"/>
    <lineage>
        <taxon>Bacteria</taxon>
        <taxon>Pseudomonadati</taxon>
        <taxon>Pseudomonadota</taxon>
        <taxon>Betaproteobacteria</taxon>
        <taxon>Burkholderiales</taxon>
        <taxon>Comamonadaceae</taxon>
        <taxon>Simplicispira</taxon>
    </lineage>
</organism>
<dbReference type="SUPFAM" id="SSF56954">
    <property type="entry name" value="Outer membrane efflux proteins (OEP)"/>
    <property type="match status" value="1"/>
</dbReference>
<feature type="chain" id="PRO_5017099252" evidence="2">
    <location>
        <begin position="29"/>
        <end position="486"/>
    </location>
</feature>
<keyword evidence="2" id="KW-0812">Transmembrane</keyword>
<reference evidence="3 4" key="1">
    <citation type="submission" date="2018-09" db="EMBL/GenBank/DDBJ databases">
        <title>Draft genome of Simplicispira sp. NY-02.</title>
        <authorList>
            <person name="Im W.T."/>
        </authorList>
    </citation>
    <scope>NUCLEOTIDE SEQUENCE [LARGE SCALE GENOMIC DNA]</scope>
    <source>
        <strain evidence="3 4">NY-02</strain>
    </source>
</reference>
<evidence type="ECO:0000256" key="2">
    <source>
        <dbReference type="RuleBase" id="RU362097"/>
    </source>
</evidence>
<dbReference type="Gene3D" id="2.20.200.10">
    <property type="entry name" value="Outer membrane efflux proteins (OEP)"/>
    <property type="match status" value="1"/>
</dbReference>
<comment type="caution">
    <text evidence="3">The sequence shown here is derived from an EMBL/GenBank/DDBJ whole genome shotgun (WGS) entry which is preliminary data.</text>
</comment>
<comment type="similarity">
    <text evidence="1 2">Belongs to the outer membrane factor (OMF) (TC 1.B.17) family.</text>
</comment>
<comment type="subcellular location">
    <subcellularLocation>
        <location evidence="2">Cell membrane</location>
        <topology evidence="2">Lipid-anchor</topology>
    </subcellularLocation>
</comment>
<dbReference type="EMBL" id="QXJC01000005">
    <property type="protein sequence ID" value="RID97724.1"/>
    <property type="molecule type" value="Genomic_DNA"/>
</dbReference>
<evidence type="ECO:0000313" key="4">
    <source>
        <dbReference type="Proteomes" id="UP000266302"/>
    </source>
</evidence>